<keyword evidence="1" id="KW-0472">Membrane</keyword>
<evidence type="ECO:0000313" key="3">
    <source>
        <dbReference type="Proteomes" id="UP000247409"/>
    </source>
</evidence>
<keyword evidence="3" id="KW-1185">Reference proteome</keyword>
<dbReference type="EMBL" id="NBIV01000067">
    <property type="protein sequence ID" value="PXF45214.1"/>
    <property type="molecule type" value="Genomic_DNA"/>
</dbReference>
<comment type="caution">
    <text evidence="2">The sequence shown here is derived from an EMBL/GenBank/DDBJ whole genome shotgun (WGS) entry which is preliminary data.</text>
</comment>
<name>A0A2V3ISX8_9FLOR</name>
<protein>
    <submittedName>
        <fullName evidence="2">Uncharacterized protein</fullName>
    </submittedName>
</protein>
<accession>A0A2V3ISX8</accession>
<reference evidence="2 3" key="1">
    <citation type="journal article" date="2018" name="Mol. Biol. Evol.">
        <title>Analysis of the draft genome of the red seaweed Gracilariopsis chorda provides insights into genome size evolution in Rhodophyta.</title>
        <authorList>
            <person name="Lee J."/>
            <person name="Yang E.C."/>
            <person name="Graf L."/>
            <person name="Yang J.H."/>
            <person name="Qiu H."/>
            <person name="Zel Zion U."/>
            <person name="Chan C.X."/>
            <person name="Stephens T.G."/>
            <person name="Weber A.P.M."/>
            <person name="Boo G.H."/>
            <person name="Boo S.M."/>
            <person name="Kim K.M."/>
            <person name="Shin Y."/>
            <person name="Jung M."/>
            <person name="Lee S.J."/>
            <person name="Yim H.S."/>
            <person name="Lee J.H."/>
            <person name="Bhattacharya D."/>
            <person name="Yoon H.S."/>
        </authorList>
    </citation>
    <scope>NUCLEOTIDE SEQUENCE [LARGE SCALE GENOMIC DNA]</scope>
    <source>
        <strain evidence="2 3">SKKU-2015</strain>
        <tissue evidence="2">Whole body</tissue>
    </source>
</reference>
<keyword evidence="1" id="KW-1133">Transmembrane helix</keyword>
<sequence>MIRNNKLSYASVEREWYLFDISQTSLSSLVTSVLVTLISYQVASILFTITLGMKKRHETKLKNFGIVLLTRYLSSPLAVLNSILRVDWLTRLYYRGDIPRDTHISRDPASVHVRTASVLFLLVIAPPMIDTMLVALSLSRTNELTFEEAGFRGVLLGVDRGLNVVETIPYVSLCNLAKFEERPEDLVRVAFQLCESPSLPEDAPENVTGVEISLENQVQVVVRVILQGYVLLSQKYAQVNGNDVEMHVMAAVTNRSVAPLVDIALDGFAKHCGERNTLGPLPPKQNDVFGTNKVLLASVRVACGNVTISEEERRTHATQIVESLKEKVTFIEAESTLVRNASDLGSNFVENKNDVLLQRTERNSSMFMLIVVAVILLLVRATLGTIFANDVEKGLEVLILDRLGCGERHTTMWKDVERVRFRKKYQYGERCQLGLELEETAEVESFRGGVVGEVR</sequence>
<gene>
    <name evidence="2" type="ORF">BWQ96_05044</name>
</gene>
<dbReference type="AlphaFoldDB" id="A0A2V3ISX8"/>
<feature type="transmembrane region" description="Helical" evidence="1">
    <location>
        <begin position="64"/>
        <end position="84"/>
    </location>
</feature>
<dbReference type="Proteomes" id="UP000247409">
    <property type="component" value="Unassembled WGS sequence"/>
</dbReference>
<evidence type="ECO:0000256" key="1">
    <source>
        <dbReference type="SAM" id="Phobius"/>
    </source>
</evidence>
<feature type="transmembrane region" description="Helical" evidence="1">
    <location>
        <begin position="366"/>
        <end position="388"/>
    </location>
</feature>
<keyword evidence="1" id="KW-0812">Transmembrane</keyword>
<evidence type="ECO:0000313" key="2">
    <source>
        <dbReference type="EMBL" id="PXF45214.1"/>
    </source>
</evidence>
<proteinExistence type="predicted"/>
<dbReference type="OrthoDB" id="10436241at2759"/>
<feature type="transmembrane region" description="Helical" evidence="1">
    <location>
        <begin position="118"/>
        <end position="138"/>
    </location>
</feature>
<organism evidence="2 3">
    <name type="scientific">Gracilariopsis chorda</name>
    <dbReference type="NCBI Taxonomy" id="448386"/>
    <lineage>
        <taxon>Eukaryota</taxon>
        <taxon>Rhodophyta</taxon>
        <taxon>Florideophyceae</taxon>
        <taxon>Rhodymeniophycidae</taxon>
        <taxon>Gracilariales</taxon>
        <taxon>Gracilariaceae</taxon>
        <taxon>Gracilariopsis</taxon>
    </lineage>
</organism>
<feature type="transmembrane region" description="Helical" evidence="1">
    <location>
        <begin position="29"/>
        <end position="52"/>
    </location>
</feature>